<accession>A0A5B7AAC0</accession>
<proteinExistence type="predicted"/>
<sequence length="108" mass="12341">MDGWLFRGAYQQISIGTLELQKCMRSTDRRCIFNVYNYLLSFFKRFIVCFVLSPSSSQHDHVFVGALMGVCLSDVIGTHCLGFGVEFNLLIHGSDLYFTLDILVIYPM</sequence>
<dbReference type="EMBL" id="GHES01023151">
    <property type="protein sequence ID" value="MPA53710.1"/>
    <property type="molecule type" value="Transcribed_RNA"/>
</dbReference>
<gene>
    <name evidence="1" type="ORF">Din_023151</name>
</gene>
<name>A0A5B7AAC0_DAVIN</name>
<protein>
    <submittedName>
        <fullName evidence="1">Uncharacterized protein</fullName>
    </submittedName>
</protein>
<evidence type="ECO:0000313" key="1">
    <source>
        <dbReference type="EMBL" id="MPA53710.1"/>
    </source>
</evidence>
<reference evidence="1" key="1">
    <citation type="submission" date="2019-08" db="EMBL/GenBank/DDBJ databases">
        <title>Reference gene set and small RNA set construction with multiple tissues from Davidia involucrata Baill.</title>
        <authorList>
            <person name="Yang H."/>
            <person name="Zhou C."/>
            <person name="Li G."/>
            <person name="Wang J."/>
            <person name="Gao P."/>
            <person name="Wang M."/>
            <person name="Wang R."/>
            <person name="Zhao Y."/>
        </authorList>
    </citation>
    <scope>NUCLEOTIDE SEQUENCE</scope>
    <source>
        <tissue evidence="1">Mixed with DoveR01_LX</tissue>
    </source>
</reference>
<organism evidence="1">
    <name type="scientific">Davidia involucrata</name>
    <name type="common">Dove tree</name>
    <dbReference type="NCBI Taxonomy" id="16924"/>
    <lineage>
        <taxon>Eukaryota</taxon>
        <taxon>Viridiplantae</taxon>
        <taxon>Streptophyta</taxon>
        <taxon>Embryophyta</taxon>
        <taxon>Tracheophyta</taxon>
        <taxon>Spermatophyta</taxon>
        <taxon>Magnoliopsida</taxon>
        <taxon>eudicotyledons</taxon>
        <taxon>Gunneridae</taxon>
        <taxon>Pentapetalae</taxon>
        <taxon>asterids</taxon>
        <taxon>Cornales</taxon>
        <taxon>Nyssaceae</taxon>
        <taxon>Davidia</taxon>
    </lineage>
</organism>
<dbReference type="AlphaFoldDB" id="A0A5B7AAC0"/>